<dbReference type="Proteomes" id="UP000011087">
    <property type="component" value="Unassembled WGS sequence"/>
</dbReference>
<dbReference type="HOGENOM" id="CLU_957922_0_0_1"/>
<dbReference type="InterPro" id="IPR004043">
    <property type="entry name" value="LCCL"/>
</dbReference>
<feature type="transmembrane region" description="Helical" evidence="1">
    <location>
        <begin position="33"/>
        <end position="53"/>
    </location>
</feature>
<organism evidence="3">
    <name type="scientific">Guillardia theta (strain CCMP2712)</name>
    <name type="common">Cryptophyte</name>
    <dbReference type="NCBI Taxonomy" id="905079"/>
    <lineage>
        <taxon>Eukaryota</taxon>
        <taxon>Cryptophyceae</taxon>
        <taxon>Pyrenomonadales</taxon>
        <taxon>Geminigeraceae</taxon>
        <taxon>Guillardia</taxon>
    </lineage>
</organism>
<dbReference type="GeneID" id="17292498"/>
<accession>L1IHT6</accession>
<evidence type="ECO:0000313" key="5">
    <source>
        <dbReference type="Proteomes" id="UP000011087"/>
    </source>
</evidence>
<dbReference type="EnsemblProtists" id="EKX35781">
    <property type="protein sequence ID" value="EKX35781"/>
    <property type="gene ID" value="GUITHDRAFT_146242"/>
</dbReference>
<reference evidence="5" key="2">
    <citation type="submission" date="2012-11" db="EMBL/GenBank/DDBJ databases">
        <authorList>
            <person name="Kuo A."/>
            <person name="Curtis B.A."/>
            <person name="Tanifuji G."/>
            <person name="Burki F."/>
            <person name="Gruber A."/>
            <person name="Irimia M."/>
            <person name="Maruyama S."/>
            <person name="Arias M.C."/>
            <person name="Ball S.G."/>
            <person name="Gile G.H."/>
            <person name="Hirakawa Y."/>
            <person name="Hopkins J.F."/>
            <person name="Rensing S.A."/>
            <person name="Schmutz J."/>
            <person name="Symeonidi A."/>
            <person name="Elias M."/>
            <person name="Eveleigh R.J."/>
            <person name="Herman E.K."/>
            <person name="Klute M.J."/>
            <person name="Nakayama T."/>
            <person name="Obornik M."/>
            <person name="Reyes-Prieto A."/>
            <person name="Armbrust E.V."/>
            <person name="Aves S.J."/>
            <person name="Beiko R.G."/>
            <person name="Coutinho P."/>
            <person name="Dacks J.B."/>
            <person name="Durnford D.G."/>
            <person name="Fast N.M."/>
            <person name="Green B.R."/>
            <person name="Grisdale C."/>
            <person name="Hempe F."/>
            <person name="Henrissat B."/>
            <person name="Hoppner M.P."/>
            <person name="Ishida K.-I."/>
            <person name="Kim E."/>
            <person name="Koreny L."/>
            <person name="Kroth P.G."/>
            <person name="Liu Y."/>
            <person name="Malik S.-B."/>
            <person name="Maier U.G."/>
            <person name="McRose D."/>
            <person name="Mock T."/>
            <person name="Neilson J.A."/>
            <person name="Onodera N.T."/>
            <person name="Poole A.M."/>
            <person name="Pritham E.J."/>
            <person name="Richards T.A."/>
            <person name="Rocap G."/>
            <person name="Roy S.W."/>
            <person name="Sarai C."/>
            <person name="Schaack S."/>
            <person name="Shirato S."/>
            <person name="Slamovits C.H."/>
            <person name="Spencer D.F."/>
            <person name="Suzuki S."/>
            <person name="Worden A.Z."/>
            <person name="Zauner S."/>
            <person name="Barry K."/>
            <person name="Bell C."/>
            <person name="Bharti A.K."/>
            <person name="Crow J.A."/>
            <person name="Grimwood J."/>
            <person name="Kramer R."/>
            <person name="Lindquist E."/>
            <person name="Lucas S."/>
            <person name="Salamov A."/>
            <person name="McFadden G.I."/>
            <person name="Lane C.E."/>
            <person name="Keeling P.J."/>
            <person name="Gray M.W."/>
            <person name="Grigoriev I.V."/>
            <person name="Archibald J.M."/>
        </authorList>
    </citation>
    <scope>NUCLEOTIDE SEQUENCE</scope>
    <source>
        <strain evidence="5">CCMP2712</strain>
    </source>
</reference>
<evidence type="ECO:0000313" key="3">
    <source>
        <dbReference type="EMBL" id="EKX35781.1"/>
    </source>
</evidence>
<proteinExistence type="predicted"/>
<evidence type="ECO:0000259" key="2">
    <source>
        <dbReference type="PROSITE" id="PS50820"/>
    </source>
</evidence>
<dbReference type="RefSeq" id="XP_005822761.1">
    <property type="nucleotide sequence ID" value="XM_005822704.1"/>
</dbReference>
<dbReference type="Gene3D" id="2.170.130.20">
    <property type="entry name" value="LCCL-like domain"/>
    <property type="match status" value="1"/>
</dbReference>
<dbReference type="InterPro" id="IPR036609">
    <property type="entry name" value="LCCL_sf"/>
</dbReference>
<gene>
    <name evidence="3" type="ORF">GUITHDRAFT_146242</name>
</gene>
<feature type="domain" description="LCCL" evidence="2">
    <location>
        <begin position="107"/>
        <end position="195"/>
    </location>
</feature>
<dbReference type="EMBL" id="JH993084">
    <property type="protein sequence ID" value="EKX35781.1"/>
    <property type="molecule type" value="Genomic_DNA"/>
</dbReference>
<keyword evidence="5" id="KW-1185">Reference proteome</keyword>
<protein>
    <recommendedName>
        <fullName evidence="2">LCCL domain-containing protein</fullName>
    </recommendedName>
</protein>
<dbReference type="AlphaFoldDB" id="L1IHT6"/>
<name>L1IHT6_GUITC</name>
<dbReference type="KEGG" id="gtt:GUITHDRAFT_146242"/>
<evidence type="ECO:0000256" key="1">
    <source>
        <dbReference type="SAM" id="Phobius"/>
    </source>
</evidence>
<reference evidence="4" key="3">
    <citation type="submission" date="2015-06" db="UniProtKB">
        <authorList>
            <consortium name="EnsemblProtists"/>
        </authorList>
    </citation>
    <scope>IDENTIFICATION</scope>
</reference>
<evidence type="ECO:0000313" key="4">
    <source>
        <dbReference type="EnsemblProtists" id="EKX35781"/>
    </source>
</evidence>
<sequence>MEEYVELEEHGVPPDASTSSHTFHLSSLTSRVWSWRVLGVASVCALLLVGVIVRSDPYTSTSASKIDAQASKLAMGIGQQYAGVPLLHCHDSVAWGSFYASTQADADRFHGNVGQTYTVACPRHCSLTDGHIYGCGKGPYLDESSICMSALGAGLAGNEEISIVTFVLVEPVEKYSDCTMRGYDYVGATKPAFNIISMPWTWQEWKRATKSPYVGRFCGDSWAAQNPNQACQASIKKYRMNCEITSGLEHCYGARAFQFLKGTDPPNMVPEAATQMLMSPAPSMALHHIPS</sequence>
<keyword evidence="1" id="KW-1133">Transmembrane helix</keyword>
<keyword evidence="1" id="KW-0472">Membrane</keyword>
<dbReference type="SUPFAM" id="SSF69848">
    <property type="entry name" value="LCCL domain"/>
    <property type="match status" value="1"/>
</dbReference>
<dbReference type="PaxDb" id="55529-EKX35781"/>
<dbReference type="Pfam" id="PF03815">
    <property type="entry name" value="LCCL"/>
    <property type="match status" value="1"/>
</dbReference>
<dbReference type="PROSITE" id="PS50820">
    <property type="entry name" value="LCCL"/>
    <property type="match status" value="1"/>
</dbReference>
<reference evidence="3 5" key="1">
    <citation type="journal article" date="2012" name="Nature">
        <title>Algal genomes reveal evolutionary mosaicism and the fate of nucleomorphs.</title>
        <authorList>
            <consortium name="DOE Joint Genome Institute"/>
            <person name="Curtis B.A."/>
            <person name="Tanifuji G."/>
            <person name="Burki F."/>
            <person name="Gruber A."/>
            <person name="Irimia M."/>
            <person name="Maruyama S."/>
            <person name="Arias M.C."/>
            <person name="Ball S.G."/>
            <person name="Gile G.H."/>
            <person name="Hirakawa Y."/>
            <person name="Hopkins J.F."/>
            <person name="Kuo A."/>
            <person name="Rensing S.A."/>
            <person name="Schmutz J."/>
            <person name="Symeonidi A."/>
            <person name="Elias M."/>
            <person name="Eveleigh R.J."/>
            <person name="Herman E.K."/>
            <person name="Klute M.J."/>
            <person name="Nakayama T."/>
            <person name="Obornik M."/>
            <person name="Reyes-Prieto A."/>
            <person name="Armbrust E.V."/>
            <person name="Aves S.J."/>
            <person name="Beiko R.G."/>
            <person name="Coutinho P."/>
            <person name="Dacks J.B."/>
            <person name="Durnford D.G."/>
            <person name="Fast N.M."/>
            <person name="Green B.R."/>
            <person name="Grisdale C.J."/>
            <person name="Hempel F."/>
            <person name="Henrissat B."/>
            <person name="Hoppner M.P."/>
            <person name="Ishida K."/>
            <person name="Kim E."/>
            <person name="Koreny L."/>
            <person name="Kroth P.G."/>
            <person name="Liu Y."/>
            <person name="Malik S.B."/>
            <person name="Maier U.G."/>
            <person name="McRose D."/>
            <person name="Mock T."/>
            <person name="Neilson J.A."/>
            <person name="Onodera N.T."/>
            <person name="Poole A.M."/>
            <person name="Pritham E.J."/>
            <person name="Richards T.A."/>
            <person name="Rocap G."/>
            <person name="Roy S.W."/>
            <person name="Sarai C."/>
            <person name="Schaack S."/>
            <person name="Shirato S."/>
            <person name="Slamovits C.H."/>
            <person name="Spencer D.F."/>
            <person name="Suzuki S."/>
            <person name="Worden A.Z."/>
            <person name="Zauner S."/>
            <person name="Barry K."/>
            <person name="Bell C."/>
            <person name="Bharti A.K."/>
            <person name="Crow J.A."/>
            <person name="Grimwood J."/>
            <person name="Kramer R."/>
            <person name="Lindquist E."/>
            <person name="Lucas S."/>
            <person name="Salamov A."/>
            <person name="McFadden G.I."/>
            <person name="Lane C.E."/>
            <person name="Keeling P.J."/>
            <person name="Gray M.W."/>
            <person name="Grigoriev I.V."/>
            <person name="Archibald J.M."/>
        </authorList>
    </citation>
    <scope>NUCLEOTIDE SEQUENCE</scope>
    <source>
        <strain evidence="3 5">CCMP2712</strain>
    </source>
</reference>
<keyword evidence="1" id="KW-0812">Transmembrane</keyword>